<gene>
    <name evidence="3" type="ORF">BDEG_24386</name>
</gene>
<feature type="transmembrane region" description="Helical" evidence="2">
    <location>
        <begin position="123"/>
        <end position="144"/>
    </location>
</feature>
<evidence type="ECO:0000313" key="4">
    <source>
        <dbReference type="Proteomes" id="UP000077115"/>
    </source>
</evidence>
<feature type="region of interest" description="Disordered" evidence="1">
    <location>
        <begin position="1"/>
        <end position="58"/>
    </location>
</feature>
<evidence type="ECO:0000313" key="3">
    <source>
        <dbReference type="EMBL" id="OAJ40679.1"/>
    </source>
</evidence>
<evidence type="ECO:0000256" key="2">
    <source>
        <dbReference type="SAM" id="Phobius"/>
    </source>
</evidence>
<dbReference type="VEuPathDB" id="FungiDB:BDEG_24386"/>
<accession>A0A177WKP5</accession>
<feature type="compositionally biased region" description="Low complexity" evidence="1">
    <location>
        <begin position="34"/>
        <end position="44"/>
    </location>
</feature>
<keyword evidence="2" id="KW-1133">Transmembrane helix</keyword>
<name>A0A177WKP5_BATDL</name>
<sequence>MQKLIKSQPPPIQQLEVTTDEPNHRKEQPIHYPHNNSHHSNQQHEFNLAQSETRQHQPALTRSNSVQATFEKIGSNTPVYPIVGEPNSFVSTDTKPARIQSRFITSLSFTWPSLESRLTFHFVVVYLIGPLVFLIPVLIVPFIYSFSTLAYHAIDSFAKSMSAFFASVGSSKGMPHADESTKNAYYKRPFKFYYFSMYYPMTRMYQPF</sequence>
<dbReference type="EMBL" id="DS022304">
    <property type="protein sequence ID" value="OAJ40679.1"/>
    <property type="molecule type" value="Genomic_DNA"/>
</dbReference>
<proteinExistence type="predicted"/>
<protein>
    <submittedName>
        <fullName evidence="3">Uncharacterized protein</fullName>
    </submittedName>
</protein>
<keyword evidence="2" id="KW-0812">Transmembrane</keyword>
<feature type="compositionally biased region" description="Polar residues" evidence="1">
    <location>
        <begin position="48"/>
        <end position="58"/>
    </location>
</feature>
<reference evidence="3 4" key="2">
    <citation type="submission" date="2016-05" db="EMBL/GenBank/DDBJ databases">
        <title>Lineage-specific infection strategies underlie the spectrum of fungal disease in amphibians.</title>
        <authorList>
            <person name="Cuomo C.A."/>
            <person name="Farrer R.A."/>
            <person name="James T."/>
            <person name="Longcore J."/>
            <person name="Birren B."/>
        </authorList>
    </citation>
    <scope>NUCLEOTIDE SEQUENCE [LARGE SCALE GENOMIC DNA]</scope>
    <source>
        <strain evidence="3 4">JEL423</strain>
    </source>
</reference>
<dbReference type="Proteomes" id="UP000077115">
    <property type="component" value="Unassembled WGS sequence"/>
</dbReference>
<keyword evidence="2" id="KW-0472">Membrane</keyword>
<reference evidence="3 4" key="1">
    <citation type="submission" date="2006-10" db="EMBL/GenBank/DDBJ databases">
        <title>The Genome Sequence of Batrachochytrium dendrobatidis JEL423.</title>
        <authorList>
            <consortium name="The Broad Institute Genome Sequencing Platform"/>
            <person name="Birren B."/>
            <person name="Lander E."/>
            <person name="Galagan J."/>
            <person name="Cuomo C."/>
            <person name="Devon K."/>
            <person name="Jaffe D."/>
            <person name="Butler J."/>
            <person name="Alvarez P."/>
            <person name="Gnerre S."/>
            <person name="Grabherr M."/>
            <person name="Kleber M."/>
            <person name="Mauceli E."/>
            <person name="Brockman W."/>
            <person name="Young S."/>
            <person name="LaButti K."/>
            <person name="Sykes S."/>
            <person name="DeCaprio D."/>
            <person name="Crawford M."/>
            <person name="Koehrsen M."/>
            <person name="Engels R."/>
            <person name="Montgomery P."/>
            <person name="Pearson M."/>
            <person name="Howarth C."/>
            <person name="Larson L."/>
            <person name="White J."/>
            <person name="O'Leary S."/>
            <person name="Kodira C."/>
            <person name="Zeng Q."/>
            <person name="Yandava C."/>
            <person name="Alvarado L."/>
            <person name="Longcore J."/>
            <person name="James T."/>
        </authorList>
    </citation>
    <scope>NUCLEOTIDE SEQUENCE [LARGE SCALE GENOMIC DNA]</scope>
    <source>
        <strain evidence="3 4">JEL423</strain>
    </source>
</reference>
<dbReference type="AlphaFoldDB" id="A0A177WKP5"/>
<evidence type="ECO:0000256" key="1">
    <source>
        <dbReference type="SAM" id="MobiDB-lite"/>
    </source>
</evidence>
<organism evidence="3 4">
    <name type="scientific">Batrachochytrium dendrobatidis (strain JEL423)</name>
    <dbReference type="NCBI Taxonomy" id="403673"/>
    <lineage>
        <taxon>Eukaryota</taxon>
        <taxon>Fungi</taxon>
        <taxon>Fungi incertae sedis</taxon>
        <taxon>Chytridiomycota</taxon>
        <taxon>Chytridiomycota incertae sedis</taxon>
        <taxon>Chytridiomycetes</taxon>
        <taxon>Rhizophydiales</taxon>
        <taxon>Rhizophydiales incertae sedis</taxon>
        <taxon>Batrachochytrium</taxon>
    </lineage>
</organism>